<organism evidence="2 3">
    <name type="scientific">Flavipsychrobacter stenotrophus</name>
    <dbReference type="NCBI Taxonomy" id="2077091"/>
    <lineage>
        <taxon>Bacteria</taxon>
        <taxon>Pseudomonadati</taxon>
        <taxon>Bacteroidota</taxon>
        <taxon>Chitinophagia</taxon>
        <taxon>Chitinophagales</taxon>
        <taxon>Chitinophagaceae</taxon>
        <taxon>Flavipsychrobacter</taxon>
    </lineage>
</organism>
<dbReference type="InterPro" id="IPR000073">
    <property type="entry name" value="AB_hydrolase_1"/>
</dbReference>
<dbReference type="Pfam" id="PF00561">
    <property type="entry name" value="Abhydrolase_1"/>
    <property type="match status" value="1"/>
</dbReference>
<keyword evidence="3" id="KW-1185">Reference proteome</keyword>
<dbReference type="AlphaFoldDB" id="A0A2S7STJ1"/>
<dbReference type="PANTHER" id="PTHR43798">
    <property type="entry name" value="MONOACYLGLYCEROL LIPASE"/>
    <property type="match status" value="1"/>
</dbReference>
<dbReference type="EMBL" id="PPSL01000004">
    <property type="protein sequence ID" value="PQJ10018.1"/>
    <property type="molecule type" value="Genomic_DNA"/>
</dbReference>
<name>A0A2S7STJ1_9BACT</name>
<dbReference type="GO" id="GO:0016020">
    <property type="term" value="C:membrane"/>
    <property type="evidence" value="ECO:0007669"/>
    <property type="project" value="TreeGrafter"/>
</dbReference>
<evidence type="ECO:0000259" key="1">
    <source>
        <dbReference type="Pfam" id="PF00561"/>
    </source>
</evidence>
<dbReference type="PANTHER" id="PTHR43798:SF33">
    <property type="entry name" value="HYDROLASE, PUTATIVE (AFU_ORTHOLOGUE AFUA_2G14860)-RELATED"/>
    <property type="match status" value="1"/>
</dbReference>
<dbReference type="OrthoDB" id="1224630at2"/>
<dbReference type="RefSeq" id="WP_105040027.1">
    <property type="nucleotide sequence ID" value="NZ_PPSL01000004.1"/>
</dbReference>
<evidence type="ECO:0000313" key="2">
    <source>
        <dbReference type="EMBL" id="PQJ10018.1"/>
    </source>
</evidence>
<gene>
    <name evidence="2" type="ORF">CJD36_015070</name>
</gene>
<dbReference type="PRINTS" id="PR00111">
    <property type="entry name" value="ABHYDROLASE"/>
</dbReference>
<dbReference type="InterPro" id="IPR029058">
    <property type="entry name" value="AB_hydrolase_fold"/>
</dbReference>
<dbReference type="Gene3D" id="3.40.50.1820">
    <property type="entry name" value="alpha/beta hydrolase"/>
    <property type="match status" value="1"/>
</dbReference>
<dbReference type="Proteomes" id="UP000239872">
    <property type="component" value="Unassembled WGS sequence"/>
</dbReference>
<dbReference type="InterPro" id="IPR050266">
    <property type="entry name" value="AB_hydrolase_sf"/>
</dbReference>
<sequence>MRHLLLFLTIGYLSCSSCTYRMHDNKARIAFERANIPITFKDFTTSGRTIHYAEVNTGRTNKPTLFFIHGSPASWHCYDNYMQDTDLVKKFRIISIDRPGFGFSNFGEATTVTEQAALVGTLVASLQNGQPFYVIGHSLGGPVAVKVAAAHPTEVNGLVILAGAVSPGGEHEEMWRRLLMPVSFAMPTALQTCNREIWWFKKDVQTIPADLHAIKCPVFIFQGLSDNMVPPKNGYFAQQNLTSASSVKLHVYEGVHHDIPWTRFEDIKGTLRELK</sequence>
<dbReference type="SUPFAM" id="SSF53474">
    <property type="entry name" value="alpha/beta-Hydrolases"/>
    <property type="match status" value="1"/>
</dbReference>
<comment type="caution">
    <text evidence="2">The sequence shown here is derived from an EMBL/GenBank/DDBJ whole genome shotgun (WGS) entry which is preliminary data.</text>
</comment>
<accession>A0A2S7STJ1</accession>
<proteinExistence type="predicted"/>
<protein>
    <recommendedName>
        <fullName evidence="1">AB hydrolase-1 domain-containing protein</fullName>
    </recommendedName>
</protein>
<feature type="domain" description="AB hydrolase-1" evidence="1">
    <location>
        <begin position="63"/>
        <end position="193"/>
    </location>
</feature>
<reference evidence="2 3" key="1">
    <citation type="submission" date="2018-01" db="EMBL/GenBank/DDBJ databases">
        <title>A novel member of the phylum Bacteroidetes isolated from glacier ice.</title>
        <authorList>
            <person name="Liu Q."/>
            <person name="Xin Y.-H."/>
        </authorList>
    </citation>
    <scope>NUCLEOTIDE SEQUENCE [LARGE SCALE GENOMIC DNA]</scope>
    <source>
        <strain evidence="2 3">RB1R16</strain>
    </source>
</reference>
<evidence type="ECO:0000313" key="3">
    <source>
        <dbReference type="Proteomes" id="UP000239872"/>
    </source>
</evidence>